<dbReference type="Pfam" id="PF05199">
    <property type="entry name" value="GMC_oxred_C"/>
    <property type="match status" value="1"/>
</dbReference>
<evidence type="ECO:0000259" key="3">
    <source>
        <dbReference type="PROSITE" id="PS00624"/>
    </source>
</evidence>
<dbReference type="PROSITE" id="PS00624">
    <property type="entry name" value="GMC_OXRED_2"/>
    <property type="match status" value="1"/>
</dbReference>
<feature type="domain" description="Glucose-methanol-choline oxidoreductase N-terminal" evidence="3">
    <location>
        <begin position="496"/>
        <end position="510"/>
    </location>
</feature>
<protein>
    <submittedName>
        <fullName evidence="4">Cellobiose dehydrogenase-like protein</fullName>
    </submittedName>
</protein>
<gene>
    <name evidence="4" type="ORF">BS50DRAFT_567230</name>
</gene>
<sequence length="797" mass="84929">MKVSTFFKAASLLSPLFAPSARAQDKFIHEGTQIEFYRTTIPETQTTGGFQWGYALPGVPTGDNNEYLGYIRGSTPGGNGWSGISHGGQMPNDLLLVAWPEGDTVQHKFVFATGFIAPEDYAGQATLTVLSQTVAADHFELVYRCQGCWTWNHNGADGQQKPEAADGVQVISWAQHLTKPEATWVFHNNGQGTFGAPVASARNANYFDWVGSDPEPPTTTSSVPAPTATTCVGTPAPTAAYDYIVVGAGAGGIPVADKLSEAGKSVLLIEKGPPSLGRFSGVGKAGNYNQTRWLSGTSLTRFDVPGLCNQIWVDSAGIACTDIDQMAGCVLGGGAAVNAALWWKPVPVDWDTNFPSGWKSADVKGATDSVFRRIPGTDTPSTDGRRYKQEGFEVLKSAFSADGWKEVTANNVPEQKDRVFSHSPFMYESGQRQGPLGAHLVTALQRSHFKLWTNTAVRRVVRTGGKATGVELDGGDGGYCGTVNLKPGGRVILSSGAFGSPKLLFRSGIGPKAQLEIVKNSVQDGPSFINETQWIELPVGKNLNDHVNTDLVISHPNVSFYNFYTAWDDPPAADKNLYLQSRSGILAQSAPNIGPLAWEVIKGTDGIDRSIQWTARVEGPGANDTNHMTISQYLGRGSTSRGAISINGALNMFVSAAPYLQTAEDRAAIITSIKNMQTAISKNPDITFTVPSANLTVEEYVDSLPKTPAARRANHWIGTAKIGTDSGLTGGTAVVDLNTQVYGTDNIHVVDASIFPGHIVTNPTSYIVVAAEHAAAKILALGSSSSKRSGAERTFRA</sequence>
<dbReference type="InterPro" id="IPR000172">
    <property type="entry name" value="GMC_OxRdtase_N"/>
</dbReference>
<name>A0A2T2P9Q4_CORCC</name>
<accession>A0A2T2P9Q4</accession>
<dbReference type="Gene3D" id="3.30.410.10">
    <property type="entry name" value="Cholesterol Oxidase, domain 2"/>
    <property type="match status" value="1"/>
</dbReference>
<dbReference type="GO" id="GO:0050660">
    <property type="term" value="F:flavin adenine dinucleotide binding"/>
    <property type="evidence" value="ECO:0007669"/>
    <property type="project" value="InterPro"/>
</dbReference>
<dbReference type="Proteomes" id="UP000240883">
    <property type="component" value="Unassembled WGS sequence"/>
</dbReference>
<keyword evidence="5" id="KW-1185">Reference proteome</keyword>
<evidence type="ECO:0000313" key="4">
    <source>
        <dbReference type="EMBL" id="PSN74394.1"/>
    </source>
</evidence>
<dbReference type="InterPro" id="IPR053208">
    <property type="entry name" value="GMC_Oxidoreductase_CD"/>
</dbReference>
<dbReference type="InterPro" id="IPR036188">
    <property type="entry name" value="FAD/NAD-bd_sf"/>
</dbReference>
<dbReference type="EMBL" id="KZ678128">
    <property type="protein sequence ID" value="PSN74394.1"/>
    <property type="molecule type" value="Genomic_DNA"/>
</dbReference>
<dbReference type="SUPFAM" id="SSF49344">
    <property type="entry name" value="CBD9-like"/>
    <property type="match status" value="1"/>
</dbReference>
<feature type="signal peptide" evidence="2">
    <location>
        <begin position="1"/>
        <end position="23"/>
    </location>
</feature>
<dbReference type="CDD" id="cd09630">
    <property type="entry name" value="CDH_like_cytochrome"/>
    <property type="match status" value="1"/>
</dbReference>
<dbReference type="Gene3D" id="3.50.50.60">
    <property type="entry name" value="FAD/NAD(P)-binding domain"/>
    <property type="match status" value="1"/>
</dbReference>
<dbReference type="OrthoDB" id="413885at2759"/>
<proteinExistence type="inferred from homology"/>
<dbReference type="GO" id="GO:0016614">
    <property type="term" value="F:oxidoreductase activity, acting on CH-OH group of donors"/>
    <property type="evidence" value="ECO:0007669"/>
    <property type="project" value="InterPro"/>
</dbReference>
<dbReference type="SUPFAM" id="SSF54373">
    <property type="entry name" value="FAD-linked reductases, C-terminal domain"/>
    <property type="match status" value="1"/>
</dbReference>
<dbReference type="Pfam" id="PF00732">
    <property type="entry name" value="GMC_oxred_N"/>
    <property type="match status" value="1"/>
</dbReference>
<dbReference type="InterPro" id="IPR007867">
    <property type="entry name" value="GMC_OxRtase_C"/>
</dbReference>
<dbReference type="PANTHER" id="PTHR47190">
    <property type="entry name" value="DEHYDROGENASE, PUTATIVE-RELATED"/>
    <property type="match status" value="1"/>
</dbReference>
<dbReference type="Pfam" id="PF16010">
    <property type="entry name" value="CDH-cyt"/>
    <property type="match status" value="1"/>
</dbReference>
<evidence type="ECO:0000313" key="5">
    <source>
        <dbReference type="Proteomes" id="UP000240883"/>
    </source>
</evidence>
<dbReference type="PANTHER" id="PTHR47190:SF2">
    <property type="entry name" value="CELLOBIOSE DEHYDROGENASE (AFU_ORTHOLOGUE AFUA_2G17620)"/>
    <property type="match status" value="1"/>
</dbReference>
<comment type="similarity">
    <text evidence="1">Belongs to the GMC oxidoreductase family.</text>
</comment>
<dbReference type="InterPro" id="IPR015920">
    <property type="entry name" value="Cellobiose_DH-like_cyt"/>
</dbReference>
<evidence type="ECO:0000256" key="1">
    <source>
        <dbReference type="ARBA" id="ARBA00010790"/>
    </source>
</evidence>
<dbReference type="SUPFAM" id="SSF51905">
    <property type="entry name" value="FAD/NAD(P)-binding domain"/>
    <property type="match status" value="1"/>
</dbReference>
<reference evidence="4 5" key="1">
    <citation type="journal article" date="2018" name="Front. Microbiol.">
        <title>Genome-Wide Analysis of Corynespora cassiicola Leaf Fall Disease Putative Effectors.</title>
        <authorList>
            <person name="Lopez D."/>
            <person name="Ribeiro S."/>
            <person name="Label P."/>
            <person name="Fumanal B."/>
            <person name="Venisse J.S."/>
            <person name="Kohler A."/>
            <person name="de Oliveira R.R."/>
            <person name="Labutti K."/>
            <person name="Lipzen A."/>
            <person name="Lail K."/>
            <person name="Bauer D."/>
            <person name="Ohm R.A."/>
            <person name="Barry K.W."/>
            <person name="Spatafora J."/>
            <person name="Grigoriev I.V."/>
            <person name="Martin F.M."/>
            <person name="Pujade-Renaud V."/>
        </authorList>
    </citation>
    <scope>NUCLEOTIDE SEQUENCE [LARGE SCALE GENOMIC DNA]</scope>
    <source>
        <strain evidence="4 5">Philippines</strain>
    </source>
</reference>
<keyword evidence="2" id="KW-0732">Signal</keyword>
<dbReference type="Gene3D" id="2.60.40.1210">
    <property type="entry name" value="Cellobiose dehydrogenase, cytochrome domain"/>
    <property type="match status" value="1"/>
</dbReference>
<organism evidence="4 5">
    <name type="scientific">Corynespora cassiicola Philippines</name>
    <dbReference type="NCBI Taxonomy" id="1448308"/>
    <lineage>
        <taxon>Eukaryota</taxon>
        <taxon>Fungi</taxon>
        <taxon>Dikarya</taxon>
        <taxon>Ascomycota</taxon>
        <taxon>Pezizomycotina</taxon>
        <taxon>Dothideomycetes</taxon>
        <taxon>Pleosporomycetidae</taxon>
        <taxon>Pleosporales</taxon>
        <taxon>Corynesporascaceae</taxon>
        <taxon>Corynespora</taxon>
    </lineage>
</organism>
<feature type="chain" id="PRO_5015727983" evidence="2">
    <location>
        <begin position="24"/>
        <end position="797"/>
    </location>
</feature>
<evidence type="ECO:0000256" key="2">
    <source>
        <dbReference type="SAM" id="SignalP"/>
    </source>
</evidence>
<dbReference type="AlphaFoldDB" id="A0A2T2P9Q4"/>